<dbReference type="PANTHER" id="PTHR30419:SF8">
    <property type="entry name" value="NITROGEN ASSIMILATION TRANSCRIPTIONAL ACTIVATOR-RELATED"/>
    <property type="match status" value="1"/>
</dbReference>
<proteinExistence type="inferred from homology"/>
<dbReference type="GO" id="GO:0003700">
    <property type="term" value="F:DNA-binding transcription factor activity"/>
    <property type="evidence" value="ECO:0007669"/>
    <property type="project" value="InterPro"/>
</dbReference>
<gene>
    <name evidence="6" type="ORF">Lp19_2691</name>
</gene>
<evidence type="ECO:0000256" key="1">
    <source>
        <dbReference type="ARBA" id="ARBA00009437"/>
    </source>
</evidence>
<dbReference type="PATRIC" id="fig|1590.144.peg.2739"/>
<evidence type="ECO:0000256" key="3">
    <source>
        <dbReference type="ARBA" id="ARBA00023125"/>
    </source>
</evidence>
<comment type="caution">
    <text evidence="6">The sequence shown here is derived from an EMBL/GenBank/DDBJ whole genome shotgun (WGS) entry which is preliminary data.</text>
</comment>
<dbReference type="CDD" id="cd05466">
    <property type="entry name" value="PBP2_LTTR_substrate"/>
    <property type="match status" value="1"/>
</dbReference>
<dbReference type="InterPro" id="IPR000847">
    <property type="entry name" value="LysR_HTH_N"/>
</dbReference>
<dbReference type="PANTHER" id="PTHR30419">
    <property type="entry name" value="HTH-TYPE TRANSCRIPTIONAL REGULATOR YBHD"/>
    <property type="match status" value="1"/>
</dbReference>
<dbReference type="Gene3D" id="1.10.10.10">
    <property type="entry name" value="Winged helix-like DNA-binding domain superfamily/Winged helix DNA-binding domain"/>
    <property type="match status" value="1"/>
</dbReference>
<evidence type="ECO:0000256" key="2">
    <source>
        <dbReference type="ARBA" id="ARBA00023015"/>
    </source>
</evidence>
<evidence type="ECO:0000313" key="6">
    <source>
        <dbReference type="EMBL" id="KZU92988.1"/>
    </source>
</evidence>
<comment type="similarity">
    <text evidence="1">Belongs to the LysR transcriptional regulatory family.</text>
</comment>
<dbReference type="KEGG" id="lpb:SH83_13180"/>
<sequence>MELRVLRYFQAVVQERNISRAALQLHVSQPTISRQLHDLEEELGITLFERGSRNIQLTESGEYFSNQVNQILALTDKTLANIHEDQDIRGNIVIGSAEARSFLNIAQSFNGLQKKHPHIQIDVISTNADQIRTSIKSGYYDFGIIMDPGDKTGYDFMRLPGESRWGLLVSNHSPLAAKDHVELSDLSTEKLIISSQHGMTDLLNEWLGGSATKLTIVATYTLLYNASLMVSAGVGSALCIDGIVNTNQSDLTFVPFKPRLTAGTSLVWHHGQRHSAAAAAFLKQLSADIDQPLP</sequence>
<keyword evidence="2" id="KW-0805">Transcription regulation</keyword>
<keyword evidence="3" id="KW-0238">DNA-binding</keyword>
<dbReference type="AlphaFoldDB" id="A0A162GGC0"/>
<dbReference type="InterPro" id="IPR036390">
    <property type="entry name" value="WH_DNA-bd_sf"/>
</dbReference>
<accession>A0A162GGC0</accession>
<evidence type="ECO:0000313" key="7">
    <source>
        <dbReference type="Proteomes" id="UP000076882"/>
    </source>
</evidence>
<dbReference type="GO" id="GO:0003677">
    <property type="term" value="F:DNA binding"/>
    <property type="evidence" value="ECO:0007669"/>
    <property type="project" value="UniProtKB-KW"/>
</dbReference>
<protein>
    <recommendedName>
        <fullName evidence="5">HTH lysR-type domain-containing protein</fullName>
    </recommendedName>
</protein>
<keyword evidence="4" id="KW-0804">Transcription</keyword>
<evidence type="ECO:0000256" key="4">
    <source>
        <dbReference type="ARBA" id="ARBA00023163"/>
    </source>
</evidence>
<reference evidence="6 7" key="1">
    <citation type="submission" date="2016-03" db="EMBL/GenBank/DDBJ databases">
        <title>Comparative genomics of 54 Lactobacillus plantarum strains reveals genomic uncoupling from niche constraints.</title>
        <authorList>
            <person name="Martino M.E."/>
        </authorList>
    </citation>
    <scope>NUCLEOTIDE SEQUENCE [LARGE SCALE GENOMIC DNA]</scope>
    <source>
        <strain evidence="6 7">19.1</strain>
    </source>
</reference>
<dbReference type="SUPFAM" id="SSF53850">
    <property type="entry name" value="Periplasmic binding protein-like II"/>
    <property type="match status" value="1"/>
</dbReference>
<feature type="domain" description="HTH lysR-type" evidence="5">
    <location>
        <begin position="1"/>
        <end position="58"/>
    </location>
</feature>
<dbReference type="InterPro" id="IPR050950">
    <property type="entry name" value="HTH-type_LysR_regulators"/>
</dbReference>
<dbReference type="PRINTS" id="PR00039">
    <property type="entry name" value="HTHLYSR"/>
</dbReference>
<dbReference type="Pfam" id="PF00126">
    <property type="entry name" value="HTH_1"/>
    <property type="match status" value="1"/>
</dbReference>
<dbReference type="RefSeq" id="WP_044432174.1">
    <property type="nucleotide sequence ID" value="NZ_CP010528.1"/>
</dbReference>
<evidence type="ECO:0000259" key="5">
    <source>
        <dbReference type="PROSITE" id="PS50931"/>
    </source>
</evidence>
<dbReference type="EMBL" id="LUXM01000037">
    <property type="protein sequence ID" value="KZU92988.1"/>
    <property type="molecule type" value="Genomic_DNA"/>
</dbReference>
<name>A0A162GGC0_LACPN</name>
<dbReference type="SUPFAM" id="SSF46785">
    <property type="entry name" value="Winged helix' DNA-binding domain"/>
    <property type="match status" value="1"/>
</dbReference>
<dbReference type="Pfam" id="PF03466">
    <property type="entry name" value="LysR_substrate"/>
    <property type="match status" value="1"/>
</dbReference>
<dbReference type="InterPro" id="IPR036388">
    <property type="entry name" value="WH-like_DNA-bd_sf"/>
</dbReference>
<dbReference type="FunFam" id="1.10.10.10:FF:000001">
    <property type="entry name" value="LysR family transcriptional regulator"/>
    <property type="match status" value="1"/>
</dbReference>
<dbReference type="Gene3D" id="3.40.190.290">
    <property type="match status" value="1"/>
</dbReference>
<dbReference type="PROSITE" id="PS50931">
    <property type="entry name" value="HTH_LYSR"/>
    <property type="match status" value="1"/>
</dbReference>
<dbReference type="GO" id="GO:0005829">
    <property type="term" value="C:cytosol"/>
    <property type="evidence" value="ECO:0007669"/>
    <property type="project" value="TreeGrafter"/>
</dbReference>
<dbReference type="InterPro" id="IPR005119">
    <property type="entry name" value="LysR_subst-bd"/>
</dbReference>
<dbReference type="Proteomes" id="UP000076882">
    <property type="component" value="Unassembled WGS sequence"/>
</dbReference>
<organism evidence="6 7">
    <name type="scientific">Lactiplantibacillus plantarum</name>
    <name type="common">Lactobacillus plantarum</name>
    <dbReference type="NCBI Taxonomy" id="1590"/>
    <lineage>
        <taxon>Bacteria</taxon>
        <taxon>Bacillati</taxon>
        <taxon>Bacillota</taxon>
        <taxon>Bacilli</taxon>
        <taxon>Lactobacillales</taxon>
        <taxon>Lactobacillaceae</taxon>
        <taxon>Lactiplantibacillus</taxon>
    </lineage>
</organism>